<evidence type="ECO:0000256" key="1">
    <source>
        <dbReference type="SAM" id="MobiDB-lite"/>
    </source>
</evidence>
<feature type="region of interest" description="Disordered" evidence="1">
    <location>
        <begin position="1"/>
        <end position="72"/>
    </location>
</feature>
<keyword evidence="3" id="KW-1185">Reference proteome</keyword>
<organism evidence="2 3">
    <name type="scientific">Coniochaeta ligniaria NRRL 30616</name>
    <dbReference type="NCBI Taxonomy" id="1408157"/>
    <lineage>
        <taxon>Eukaryota</taxon>
        <taxon>Fungi</taxon>
        <taxon>Dikarya</taxon>
        <taxon>Ascomycota</taxon>
        <taxon>Pezizomycotina</taxon>
        <taxon>Sordariomycetes</taxon>
        <taxon>Sordariomycetidae</taxon>
        <taxon>Coniochaetales</taxon>
        <taxon>Coniochaetaceae</taxon>
        <taxon>Coniochaeta</taxon>
    </lineage>
</organism>
<protein>
    <submittedName>
        <fullName evidence="2">Uncharacterized protein</fullName>
    </submittedName>
</protein>
<evidence type="ECO:0000313" key="2">
    <source>
        <dbReference type="EMBL" id="OIW30928.1"/>
    </source>
</evidence>
<dbReference type="Proteomes" id="UP000182658">
    <property type="component" value="Unassembled WGS sequence"/>
</dbReference>
<gene>
    <name evidence="2" type="ORF">CONLIGDRAFT_294176</name>
</gene>
<sequence length="72" mass="8164">MPLFANLNNHPSSSVAPGQKRHPHYPVSHSQHPPIRMTTKERKKATKRLNTVNLRRSDVSSNSHQPPVSIHQ</sequence>
<feature type="compositionally biased region" description="Polar residues" evidence="1">
    <location>
        <begin position="48"/>
        <end position="72"/>
    </location>
</feature>
<dbReference type="AlphaFoldDB" id="A0A1J7JM31"/>
<feature type="compositionally biased region" description="Polar residues" evidence="1">
    <location>
        <begin position="1"/>
        <end position="16"/>
    </location>
</feature>
<dbReference type="EMBL" id="KV875096">
    <property type="protein sequence ID" value="OIW30928.1"/>
    <property type="molecule type" value="Genomic_DNA"/>
</dbReference>
<evidence type="ECO:0000313" key="3">
    <source>
        <dbReference type="Proteomes" id="UP000182658"/>
    </source>
</evidence>
<name>A0A1J7JM31_9PEZI</name>
<dbReference type="InParanoid" id="A0A1J7JM31"/>
<proteinExistence type="predicted"/>
<reference evidence="2 3" key="1">
    <citation type="submission" date="2016-10" db="EMBL/GenBank/DDBJ databases">
        <title>Draft genome sequence of Coniochaeta ligniaria NRRL30616, a lignocellulolytic fungus for bioabatement of inhibitors in plant biomass hydrolysates.</title>
        <authorList>
            <consortium name="DOE Joint Genome Institute"/>
            <person name="Jimenez D.J."/>
            <person name="Hector R.E."/>
            <person name="Riley R."/>
            <person name="Sun H."/>
            <person name="Grigoriev I.V."/>
            <person name="Van Elsas J.D."/>
            <person name="Nichols N.N."/>
        </authorList>
    </citation>
    <scope>NUCLEOTIDE SEQUENCE [LARGE SCALE GENOMIC DNA]</scope>
    <source>
        <strain evidence="2 3">NRRL 30616</strain>
    </source>
</reference>
<accession>A0A1J7JM31</accession>